<keyword evidence="4 7" id="KW-1133">Transmembrane helix</keyword>
<sequence>MSSPRQSERSLPDEEASAKRNVLLVDLPDPDLDKTEEEKKKLDAKLLLRIDLFLVPWLSVLYCLSFICRTNIGNAKLQGMEEELDMHGIDYNMSLTVFFISYAFCDPIVNAIMKRLSPRVFFTGIMVLSGIIVTLTGLCKNYSSLLAARFFLGITQSGMFPGVNYYMSCWYTPSEIGLRSALFFSAAALAGSFSGLLAAAIASMDNVSGISGWSWIFILEGIATFLVGVASWWMVYDWPSTARFLSSEDRIRLQRRLVLAKKTSFAEGSGKKYMLEAVRDWKTYVYMMIYMGCLMPLYAFSLFMPTIIMGMGHEGTMAQLLTVPPYACATVTTIAVGFIADHTRWRGICNMASVIVAISGFTILLATPNSQAQYAGVFLGAMGIYPTISNTLSWVSNNTEGSMKRGIALGMVIGWGTLNGAVSSNIYLKHEKPRYYTGHATVLAYLVVFLLGGSLLMHILLSMENRKRRSGQRSNMLDGKTEEEIMIKGDKRPDFIYTE</sequence>
<feature type="transmembrane region" description="Helical" evidence="7">
    <location>
        <begin position="213"/>
        <end position="235"/>
    </location>
</feature>
<feature type="compositionally biased region" description="Basic and acidic residues" evidence="6">
    <location>
        <begin position="1"/>
        <end position="18"/>
    </location>
</feature>
<feature type="transmembrane region" description="Helical" evidence="7">
    <location>
        <begin position="46"/>
        <end position="72"/>
    </location>
</feature>
<keyword evidence="3 7" id="KW-0812">Transmembrane</keyword>
<feature type="transmembrane region" description="Helical" evidence="7">
    <location>
        <begin position="120"/>
        <end position="138"/>
    </location>
</feature>
<dbReference type="FunFam" id="1.20.1250.20:FF:000034">
    <property type="entry name" value="MFS general substrate transporter"/>
    <property type="match status" value="1"/>
</dbReference>
<feature type="transmembrane region" description="Helical" evidence="7">
    <location>
        <begin position="92"/>
        <end position="113"/>
    </location>
</feature>
<comment type="caution">
    <text evidence="9">The sequence shown here is derived from an EMBL/GenBank/DDBJ whole genome shotgun (WGS) entry which is preliminary data.</text>
</comment>
<evidence type="ECO:0000256" key="1">
    <source>
        <dbReference type="ARBA" id="ARBA00004141"/>
    </source>
</evidence>
<dbReference type="OrthoDB" id="2962993at2759"/>
<feature type="transmembrane region" description="Helical" evidence="7">
    <location>
        <begin position="150"/>
        <end position="169"/>
    </location>
</feature>
<feature type="transmembrane region" description="Helical" evidence="7">
    <location>
        <begin position="372"/>
        <end position="395"/>
    </location>
</feature>
<name>A0A8K0WVV6_9HYPO</name>
<evidence type="ECO:0000256" key="2">
    <source>
        <dbReference type="ARBA" id="ARBA00022448"/>
    </source>
</evidence>
<feature type="region of interest" description="Disordered" evidence="6">
    <location>
        <begin position="1"/>
        <end position="22"/>
    </location>
</feature>
<evidence type="ECO:0000256" key="7">
    <source>
        <dbReference type="SAM" id="Phobius"/>
    </source>
</evidence>
<evidence type="ECO:0000256" key="6">
    <source>
        <dbReference type="SAM" id="MobiDB-lite"/>
    </source>
</evidence>
<dbReference type="GO" id="GO:0022857">
    <property type="term" value="F:transmembrane transporter activity"/>
    <property type="evidence" value="ECO:0007669"/>
    <property type="project" value="InterPro"/>
</dbReference>
<feature type="transmembrane region" description="Helical" evidence="7">
    <location>
        <begin position="440"/>
        <end position="461"/>
    </location>
</feature>
<dbReference type="SUPFAM" id="SSF103473">
    <property type="entry name" value="MFS general substrate transporter"/>
    <property type="match status" value="1"/>
</dbReference>
<dbReference type="PANTHER" id="PTHR43791">
    <property type="entry name" value="PERMEASE-RELATED"/>
    <property type="match status" value="1"/>
</dbReference>
<reference evidence="9" key="1">
    <citation type="journal article" date="2021" name="Nat. Commun.">
        <title>Genetic determinants of endophytism in the Arabidopsis root mycobiome.</title>
        <authorList>
            <person name="Mesny F."/>
            <person name="Miyauchi S."/>
            <person name="Thiergart T."/>
            <person name="Pickel B."/>
            <person name="Atanasova L."/>
            <person name="Karlsson M."/>
            <person name="Huettel B."/>
            <person name="Barry K.W."/>
            <person name="Haridas S."/>
            <person name="Chen C."/>
            <person name="Bauer D."/>
            <person name="Andreopoulos W."/>
            <person name="Pangilinan J."/>
            <person name="LaButti K."/>
            <person name="Riley R."/>
            <person name="Lipzen A."/>
            <person name="Clum A."/>
            <person name="Drula E."/>
            <person name="Henrissat B."/>
            <person name="Kohler A."/>
            <person name="Grigoriev I.V."/>
            <person name="Martin F.M."/>
            <person name="Hacquard S."/>
        </authorList>
    </citation>
    <scope>NUCLEOTIDE SEQUENCE</scope>
    <source>
        <strain evidence="9">MPI-CAGE-CH-0235</strain>
    </source>
</reference>
<gene>
    <name evidence="9" type="ORF">B0I35DRAFT_349475</name>
</gene>
<protein>
    <submittedName>
        <fullName evidence="9">Major facilitator superfamily transporter</fullName>
    </submittedName>
</protein>
<dbReference type="InterPro" id="IPR036259">
    <property type="entry name" value="MFS_trans_sf"/>
</dbReference>
<dbReference type="InterPro" id="IPR011701">
    <property type="entry name" value="MFS"/>
</dbReference>
<organism evidence="9 10">
    <name type="scientific">Stachybotrys elegans</name>
    <dbReference type="NCBI Taxonomy" id="80388"/>
    <lineage>
        <taxon>Eukaryota</taxon>
        <taxon>Fungi</taxon>
        <taxon>Dikarya</taxon>
        <taxon>Ascomycota</taxon>
        <taxon>Pezizomycotina</taxon>
        <taxon>Sordariomycetes</taxon>
        <taxon>Hypocreomycetidae</taxon>
        <taxon>Hypocreales</taxon>
        <taxon>Stachybotryaceae</taxon>
        <taxon>Stachybotrys</taxon>
    </lineage>
</organism>
<dbReference type="EMBL" id="JAGPNK010000003">
    <property type="protein sequence ID" value="KAH7324845.1"/>
    <property type="molecule type" value="Genomic_DNA"/>
</dbReference>
<dbReference type="GO" id="GO:0016020">
    <property type="term" value="C:membrane"/>
    <property type="evidence" value="ECO:0007669"/>
    <property type="project" value="UniProtKB-SubCell"/>
</dbReference>
<keyword evidence="5 7" id="KW-0472">Membrane</keyword>
<feature type="transmembrane region" description="Helical" evidence="7">
    <location>
        <begin position="323"/>
        <end position="340"/>
    </location>
</feature>
<evidence type="ECO:0000259" key="8">
    <source>
        <dbReference type="PROSITE" id="PS50850"/>
    </source>
</evidence>
<dbReference type="FunFam" id="1.20.1250.20:FF:000068">
    <property type="entry name" value="MFS general substrate transporter"/>
    <property type="match status" value="1"/>
</dbReference>
<feature type="domain" description="Major facilitator superfamily (MFS) profile" evidence="8">
    <location>
        <begin position="44"/>
        <end position="470"/>
    </location>
</feature>
<evidence type="ECO:0000256" key="5">
    <source>
        <dbReference type="ARBA" id="ARBA00023136"/>
    </source>
</evidence>
<evidence type="ECO:0000256" key="4">
    <source>
        <dbReference type="ARBA" id="ARBA00022989"/>
    </source>
</evidence>
<feature type="transmembrane region" description="Helical" evidence="7">
    <location>
        <begin position="347"/>
        <end position="366"/>
    </location>
</feature>
<dbReference type="PANTHER" id="PTHR43791:SF19">
    <property type="entry name" value="TRANSPORTER, PUTATIVE (AFU_ORTHOLOGUE AFUA_1G01812)-RELATED"/>
    <property type="match status" value="1"/>
</dbReference>
<feature type="transmembrane region" description="Helical" evidence="7">
    <location>
        <begin position="284"/>
        <end position="303"/>
    </location>
</feature>
<keyword evidence="10" id="KW-1185">Reference proteome</keyword>
<dbReference type="Gene3D" id="1.20.1250.20">
    <property type="entry name" value="MFS general substrate transporter like domains"/>
    <property type="match status" value="2"/>
</dbReference>
<dbReference type="PROSITE" id="PS50850">
    <property type="entry name" value="MFS"/>
    <property type="match status" value="1"/>
</dbReference>
<evidence type="ECO:0000256" key="3">
    <source>
        <dbReference type="ARBA" id="ARBA00022692"/>
    </source>
</evidence>
<dbReference type="Proteomes" id="UP000813444">
    <property type="component" value="Unassembled WGS sequence"/>
</dbReference>
<feature type="transmembrane region" description="Helical" evidence="7">
    <location>
        <begin position="407"/>
        <end position="428"/>
    </location>
</feature>
<dbReference type="Pfam" id="PF07690">
    <property type="entry name" value="MFS_1"/>
    <property type="match status" value="1"/>
</dbReference>
<dbReference type="AlphaFoldDB" id="A0A8K0WVV6"/>
<keyword evidence="2" id="KW-0813">Transport</keyword>
<evidence type="ECO:0000313" key="9">
    <source>
        <dbReference type="EMBL" id="KAH7324845.1"/>
    </source>
</evidence>
<dbReference type="InterPro" id="IPR020846">
    <property type="entry name" value="MFS_dom"/>
</dbReference>
<feature type="transmembrane region" description="Helical" evidence="7">
    <location>
        <begin position="181"/>
        <end position="201"/>
    </location>
</feature>
<comment type="subcellular location">
    <subcellularLocation>
        <location evidence="1">Membrane</location>
        <topology evidence="1">Multi-pass membrane protein</topology>
    </subcellularLocation>
</comment>
<accession>A0A8K0WVV6</accession>
<proteinExistence type="predicted"/>
<evidence type="ECO:0000313" key="10">
    <source>
        <dbReference type="Proteomes" id="UP000813444"/>
    </source>
</evidence>